<dbReference type="AlphaFoldDB" id="A0A6N7UXJ9"/>
<proteinExistence type="predicted"/>
<dbReference type="GO" id="GO:0016783">
    <property type="term" value="F:sulfurtransferase activity"/>
    <property type="evidence" value="ECO:0007669"/>
    <property type="project" value="InterPro"/>
</dbReference>
<organism evidence="3 4">
    <name type="scientific">Suipraeoptans intestinalis</name>
    <dbReference type="NCBI Taxonomy" id="2606628"/>
    <lineage>
        <taxon>Bacteria</taxon>
        <taxon>Bacillati</taxon>
        <taxon>Bacillota</taxon>
        <taxon>Clostridia</taxon>
        <taxon>Lachnospirales</taxon>
        <taxon>Lachnospiraceae</taxon>
        <taxon>Suipraeoptans</taxon>
    </lineage>
</organism>
<feature type="domain" description="tRNA(Ile)-lysidine/2-thiocytidine synthase N-terminal" evidence="2">
    <location>
        <begin position="23"/>
        <end position="133"/>
    </location>
</feature>
<dbReference type="PIRSF" id="PIRSF006661">
    <property type="entry name" value="PP-lp_UCP006661"/>
    <property type="match status" value="1"/>
</dbReference>
<dbReference type="InterPro" id="IPR052188">
    <property type="entry name" value="Ni-pincer_cofactor_biosynth"/>
</dbReference>
<dbReference type="InterPro" id="IPR014729">
    <property type="entry name" value="Rossmann-like_a/b/a_fold"/>
</dbReference>
<reference evidence="3 4" key="1">
    <citation type="submission" date="2019-08" db="EMBL/GenBank/DDBJ databases">
        <title>In-depth cultivation of the pig gut microbiome towards novel bacterial diversity and tailored functional studies.</title>
        <authorList>
            <person name="Wylensek D."/>
            <person name="Hitch T.C.A."/>
            <person name="Clavel T."/>
        </authorList>
    </citation>
    <scope>NUCLEOTIDE SEQUENCE [LARGE SCALE GENOMIC DNA]</scope>
    <source>
        <strain evidence="3 4">68-1-5</strain>
    </source>
</reference>
<evidence type="ECO:0000259" key="2">
    <source>
        <dbReference type="Pfam" id="PF01171"/>
    </source>
</evidence>
<sequence length="274" mass="31446">MKTYEEKKKFLHERAASLMKEDLVLAFSGGVDSSLLLKIFCEAAKPFRTTVYAVTVHTELHPLKDIKIARQVAKEAGAQHFVVYINELQEADIRFNPKDRCYRCKTLLFGRLKEKAKELGADTVAEGTNEDDLHVYRPGIRALQELGIISPLAESGFTKAEVRKLAQEYGISVANRPSTPCMATRFPYGTELDCEKMRQVEEEEEWLKTFGFYNVRIRVHDDTARIEVDEKDLPLLLKHREKIVRRLKKSGYTYVTVDLEGFRSGSMDIQDRHS</sequence>
<keyword evidence="3" id="KW-0808">Transferase</keyword>
<dbReference type="NCBIfam" id="TIGR00268">
    <property type="entry name" value="ATP-dependent sacrificial sulfur transferase LarE"/>
    <property type="match status" value="1"/>
</dbReference>
<gene>
    <name evidence="3" type="primary">larE</name>
    <name evidence="3" type="ORF">FYJ34_01070</name>
</gene>
<dbReference type="Proteomes" id="UP000434409">
    <property type="component" value="Unassembled WGS sequence"/>
</dbReference>
<protein>
    <submittedName>
        <fullName evidence="3">ATP-dependent sacrificial sulfur transferase LarE</fullName>
    </submittedName>
</protein>
<comment type="caution">
    <text evidence="3">The sequence shown here is derived from an EMBL/GenBank/DDBJ whole genome shotgun (WGS) entry which is preliminary data.</text>
</comment>
<dbReference type="InterPro" id="IPR011063">
    <property type="entry name" value="TilS/TtcA_N"/>
</dbReference>
<name>A0A6N7UXJ9_9FIRM</name>
<dbReference type="InterPro" id="IPR005232">
    <property type="entry name" value="LarE"/>
</dbReference>
<evidence type="ECO:0000313" key="3">
    <source>
        <dbReference type="EMBL" id="MSR92899.1"/>
    </source>
</evidence>
<feature type="active site" description="Nucleophile and sulfur donor" evidence="1">
    <location>
        <position position="181"/>
    </location>
</feature>
<evidence type="ECO:0000256" key="1">
    <source>
        <dbReference type="PIRSR" id="PIRSR006661-1"/>
    </source>
</evidence>
<dbReference type="CDD" id="cd01990">
    <property type="entry name" value="LarE-like"/>
    <property type="match status" value="1"/>
</dbReference>
<keyword evidence="4" id="KW-1185">Reference proteome</keyword>
<evidence type="ECO:0000313" key="4">
    <source>
        <dbReference type="Proteomes" id="UP000434409"/>
    </source>
</evidence>
<dbReference type="PANTHER" id="PTHR43169">
    <property type="entry name" value="EXSB FAMILY PROTEIN"/>
    <property type="match status" value="1"/>
</dbReference>
<dbReference type="RefSeq" id="WP_154475473.1">
    <property type="nucleotide sequence ID" value="NZ_VULY01000018.1"/>
</dbReference>
<dbReference type="Gene3D" id="3.40.50.620">
    <property type="entry name" value="HUPs"/>
    <property type="match status" value="1"/>
</dbReference>
<dbReference type="SUPFAM" id="SSF52402">
    <property type="entry name" value="Adenine nucleotide alpha hydrolases-like"/>
    <property type="match status" value="1"/>
</dbReference>
<dbReference type="EMBL" id="VULY01000018">
    <property type="protein sequence ID" value="MSR92899.1"/>
    <property type="molecule type" value="Genomic_DNA"/>
</dbReference>
<dbReference type="Pfam" id="PF01171">
    <property type="entry name" value="ATP_bind_3"/>
    <property type="match status" value="1"/>
</dbReference>
<dbReference type="PANTHER" id="PTHR43169:SF2">
    <property type="entry name" value="NAD_GMP SYNTHASE DOMAIN-CONTAINING PROTEIN"/>
    <property type="match status" value="1"/>
</dbReference>
<accession>A0A6N7UXJ9</accession>